<dbReference type="Proteomes" id="UP001732700">
    <property type="component" value="Chromosome 6C"/>
</dbReference>
<reference evidence="1" key="2">
    <citation type="submission" date="2025-09" db="UniProtKB">
        <authorList>
            <consortium name="EnsemblPlants"/>
        </authorList>
    </citation>
    <scope>IDENTIFICATION</scope>
</reference>
<reference evidence="1" key="1">
    <citation type="submission" date="2021-05" db="EMBL/GenBank/DDBJ databases">
        <authorList>
            <person name="Scholz U."/>
            <person name="Mascher M."/>
            <person name="Fiebig A."/>
        </authorList>
    </citation>
    <scope>NUCLEOTIDE SEQUENCE [LARGE SCALE GENOMIC DNA]</scope>
</reference>
<keyword evidence="2" id="KW-1185">Reference proteome</keyword>
<accession>A0ACD5Z4Y6</accession>
<protein>
    <submittedName>
        <fullName evidence="1">Uncharacterized protein</fullName>
    </submittedName>
</protein>
<organism evidence="1 2">
    <name type="scientific">Avena sativa</name>
    <name type="common">Oat</name>
    <dbReference type="NCBI Taxonomy" id="4498"/>
    <lineage>
        <taxon>Eukaryota</taxon>
        <taxon>Viridiplantae</taxon>
        <taxon>Streptophyta</taxon>
        <taxon>Embryophyta</taxon>
        <taxon>Tracheophyta</taxon>
        <taxon>Spermatophyta</taxon>
        <taxon>Magnoliopsida</taxon>
        <taxon>Liliopsida</taxon>
        <taxon>Poales</taxon>
        <taxon>Poaceae</taxon>
        <taxon>BOP clade</taxon>
        <taxon>Pooideae</taxon>
        <taxon>Poodae</taxon>
        <taxon>Poeae</taxon>
        <taxon>Poeae Chloroplast Group 1 (Aveneae type)</taxon>
        <taxon>Aveninae</taxon>
        <taxon>Avena</taxon>
    </lineage>
</organism>
<dbReference type="EnsemblPlants" id="AVESA.00010b.r2.6CG1130020.1">
    <property type="protein sequence ID" value="AVESA.00010b.r2.6CG1130020.1.CDS.1"/>
    <property type="gene ID" value="AVESA.00010b.r2.6CG1130020"/>
</dbReference>
<proteinExistence type="predicted"/>
<sequence length="128" mass="14936">MVFMTMSCYFHSRSARHLFDGKLEMAAITCEDPFRLLPDDLLRHVMPFLMDDDAPQTCVLDTRWRDLWRRVTSLDFDSYHYGSKIDKCKRFKQIVNLIIQLRGNSPLSKCDITYYPDGAIMCLSSPST</sequence>
<evidence type="ECO:0000313" key="1">
    <source>
        <dbReference type="EnsemblPlants" id="AVESA.00010b.r2.6CG1130020.1.CDS.1"/>
    </source>
</evidence>
<evidence type="ECO:0000313" key="2">
    <source>
        <dbReference type="Proteomes" id="UP001732700"/>
    </source>
</evidence>
<name>A0ACD5Z4Y6_AVESA</name>